<gene>
    <name evidence="2" type="ORF">CDD80_545</name>
</gene>
<evidence type="ECO:0000313" key="2">
    <source>
        <dbReference type="EMBL" id="PHH77481.1"/>
    </source>
</evidence>
<feature type="chain" id="PRO_5012451554" evidence="1">
    <location>
        <begin position="18"/>
        <end position="146"/>
    </location>
</feature>
<keyword evidence="3" id="KW-1185">Reference proteome</keyword>
<accession>A0A2C5ZE69</accession>
<dbReference type="OrthoDB" id="10474494at2759"/>
<keyword evidence="1" id="KW-0732">Signal</keyword>
<comment type="caution">
    <text evidence="2">The sequence shown here is derived from an EMBL/GenBank/DDBJ whole genome shotgun (WGS) entry which is preliminary data.</text>
</comment>
<evidence type="ECO:0000256" key="1">
    <source>
        <dbReference type="SAM" id="SignalP"/>
    </source>
</evidence>
<feature type="signal peptide" evidence="1">
    <location>
        <begin position="1"/>
        <end position="17"/>
    </location>
</feature>
<organism evidence="2 3">
    <name type="scientific">Ophiocordyceps camponoti-rufipedis</name>
    <dbReference type="NCBI Taxonomy" id="2004952"/>
    <lineage>
        <taxon>Eukaryota</taxon>
        <taxon>Fungi</taxon>
        <taxon>Dikarya</taxon>
        <taxon>Ascomycota</taxon>
        <taxon>Pezizomycotina</taxon>
        <taxon>Sordariomycetes</taxon>
        <taxon>Hypocreomycetidae</taxon>
        <taxon>Hypocreales</taxon>
        <taxon>Ophiocordycipitaceae</taxon>
        <taxon>Ophiocordyceps</taxon>
    </lineage>
</organism>
<sequence length="146" mass="16785">MRLSALAAVAAVDFLSGTPWMMTESYCRGNGGATRCYWNGKISTQFGIWGVDAASGCASRDIEKMEEFCIDNNRGRAYFRFGAQRNMTCLERGLLHDFRCHRPRPRRRRKPRNPRCQFALWKEVPCRAPQIERHLMGKPVSEGERV</sequence>
<proteinExistence type="predicted"/>
<dbReference type="Proteomes" id="UP000226431">
    <property type="component" value="Unassembled WGS sequence"/>
</dbReference>
<reference evidence="2 3" key="1">
    <citation type="submission" date="2017-06" db="EMBL/GenBank/DDBJ databases">
        <title>Ant-infecting Ophiocordyceps genomes reveal a high diversity of potential behavioral manipulation genes and a possible major role for enterotoxins.</title>
        <authorList>
            <person name="De Bekker C."/>
            <person name="Evans H.C."/>
            <person name="Brachmann A."/>
            <person name="Hughes D.P."/>
        </authorList>
    </citation>
    <scope>NUCLEOTIDE SEQUENCE [LARGE SCALE GENOMIC DNA]</scope>
    <source>
        <strain evidence="2 3">Map16</strain>
    </source>
</reference>
<evidence type="ECO:0000313" key="3">
    <source>
        <dbReference type="Proteomes" id="UP000226431"/>
    </source>
</evidence>
<name>A0A2C5ZE69_9HYPO</name>
<protein>
    <submittedName>
        <fullName evidence="2">Uncharacterized protein</fullName>
    </submittedName>
</protein>
<dbReference type="AlphaFoldDB" id="A0A2C5ZE69"/>
<dbReference type="EMBL" id="NJES01000117">
    <property type="protein sequence ID" value="PHH77481.1"/>
    <property type="molecule type" value="Genomic_DNA"/>
</dbReference>